<dbReference type="eggNOG" id="ENOG5033DP4">
    <property type="taxonomic scope" value="Bacteria"/>
</dbReference>
<reference evidence="2 3" key="1">
    <citation type="submission" date="2014-03" db="EMBL/GenBank/DDBJ databases">
        <title>Draft Genome Sequences of 13 Willow Endophytes.</title>
        <authorList>
            <person name="Gan H.Y."/>
            <person name="Gan H.M."/>
            <person name="Savka M.A."/>
            <person name="Hudson A.O."/>
        </authorList>
    </citation>
    <scope>NUCLEOTIDE SEQUENCE [LARGE SCALE GENOMIC DNA]</scope>
    <source>
        <strain evidence="2 3">RIT293</strain>
    </source>
</reference>
<feature type="region of interest" description="Disordered" evidence="1">
    <location>
        <begin position="135"/>
        <end position="158"/>
    </location>
</feature>
<comment type="caution">
    <text evidence="2">The sequence shown here is derived from an EMBL/GenBank/DDBJ whole genome shotgun (WGS) entry which is preliminary data.</text>
</comment>
<accession>A0A031FWM2</accession>
<name>A0A031FWM2_9MICO</name>
<evidence type="ECO:0000313" key="3">
    <source>
        <dbReference type="Proteomes" id="UP000024001"/>
    </source>
</evidence>
<dbReference type="GeneID" id="91432941"/>
<proteinExistence type="predicted"/>
<evidence type="ECO:0000256" key="1">
    <source>
        <dbReference type="SAM" id="MobiDB-lite"/>
    </source>
</evidence>
<dbReference type="KEGG" id="moo:BWL13_02587"/>
<dbReference type="Proteomes" id="UP000024001">
    <property type="component" value="Unassembled WGS sequence"/>
</dbReference>
<dbReference type="AlphaFoldDB" id="A0A031FWM2"/>
<dbReference type="RefSeq" id="WP_036309699.1">
    <property type="nucleotide sequence ID" value="NZ_CP031421.1"/>
</dbReference>
<dbReference type="PATRIC" id="fig|273677.3.peg.741"/>
<sequence>MVTLLLDSSRLEVALSATERVLAFRKDAVRVERAHITKVQLVDDPWSWLRGVPNPGSVVPRTIAMGIWRSAGGDDFVLVRRRRASVVIDLEGDPEFQRLVITTRHGLALVQALRLEAEDEPIDVVDLVTTEIPVQRPDSESAAAGRPARRRAPRPAQA</sequence>
<feature type="compositionally biased region" description="Basic residues" evidence="1">
    <location>
        <begin position="147"/>
        <end position="158"/>
    </location>
</feature>
<dbReference type="OrthoDB" id="530515at2"/>
<dbReference type="EMBL" id="JFYO01000002">
    <property type="protein sequence ID" value="EZP29239.1"/>
    <property type="molecule type" value="Genomic_DNA"/>
</dbReference>
<organism evidence="2 3">
    <name type="scientific">Microbacterium oleivorans</name>
    <dbReference type="NCBI Taxonomy" id="273677"/>
    <lineage>
        <taxon>Bacteria</taxon>
        <taxon>Bacillati</taxon>
        <taxon>Actinomycetota</taxon>
        <taxon>Actinomycetes</taxon>
        <taxon>Micrococcales</taxon>
        <taxon>Microbacteriaceae</taxon>
        <taxon>Microbacterium</taxon>
    </lineage>
</organism>
<keyword evidence="3" id="KW-1185">Reference proteome</keyword>
<evidence type="ECO:0000313" key="2">
    <source>
        <dbReference type="EMBL" id="EZP29239.1"/>
    </source>
</evidence>
<gene>
    <name evidence="2" type="ORF">BW34_00756</name>
</gene>
<protein>
    <submittedName>
        <fullName evidence="2">Uncharacterized protein</fullName>
    </submittedName>
</protein>